<dbReference type="RefSeq" id="WP_008852767.1">
    <property type="nucleotide sequence ID" value="NZ_AGQV01000013.1"/>
</dbReference>
<protein>
    <submittedName>
        <fullName evidence="1">Phage portal protein</fullName>
    </submittedName>
</protein>
<dbReference type="AlphaFoldDB" id="G6XMA8"/>
<sequence>MGVFTSQTRLASLMMEAARLGSVGSVAILFEVSGGVPRLSLLETAYLTPFWDEASGELLRVEERFLVRGRELAAQGYPISEDLLGAQFWWQRVWTAMDCAVSVPCPVGTSGGSRDESRSVRHGLGFVPIVWIRNLAGPSGRDPEGECTFERAIDTVIEADYLLS</sequence>
<reference evidence="1 2" key="1">
    <citation type="submission" date="2011-10" db="EMBL/GenBank/DDBJ databases">
        <title>Genome sequence of Gluconobacter morbifer G707, isolated from Drosophila gut.</title>
        <authorList>
            <person name="Lee W.-J."/>
            <person name="Kim E.-K."/>
        </authorList>
    </citation>
    <scope>NUCLEOTIDE SEQUENCE [LARGE SCALE GENOMIC DNA]</scope>
    <source>
        <strain evidence="1 2">G707</strain>
    </source>
</reference>
<name>G6XMA8_9PROT</name>
<evidence type="ECO:0000313" key="1">
    <source>
        <dbReference type="EMBL" id="EHH67006.1"/>
    </source>
</evidence>
<accession>G6XMA8</accession>
<dbReference type="PATRIC" id="fig|1088869.3.peg.2618"/>
<dbReference type="EMBL" id="AGQV01000013">
    <property type="protein sequence ID" value="EHH67006.1"/>
    <property type="molecule type" value="Genomic_DNA"/>
</dbReference>
<evidence type="ECO:0000313" key="2">
    <source>
        <dbReference type="Proteomes" id="UP000004949"/>
    </source>
</evidence>
<keyword evidence="2" id="KW-1185">Reference proteome</keyword>
<comment type="caution">
    <text evidence="1">The sequence shown here is derived from an EMBL/GenBank/DDBJ whole genome shotgun (WGS) entry which is preliminary data.</text>
</comment>
<dbReference type="STRING" id="1088869.GMO_26260"/>
<dbReference type="Proteomes" id="UP000004949">
    <property type="component" value="Unassembled WGS sequence"/>
</dbReference>
<proteinExistence type="predicted"/>
<organism evidence="1 2">
    <name type="scientific">Gluconobacter morbifer G707</name>
    <dbReference type="NCBI Taxonomy" id="1088869"/>
    <lineage>
        <taxon>Bacteria</taxon>
        <taxon>Pseudomonadati</taxon>
        <taxon>Pseudomonadota</taxon>
        <taxon>Alphaproteobacteria</taxon>
        <taxon>Acetobacterales</taxon>
        <taxon>Acetobacteraceae</taxon>
        <taxon>Gluconobacter</taxon>
    </lineage>
</organism>
<gene>
    <name evidence="1" type="ORF">GMO_26260</name>
</gene>